<reference evidence="1 2" key="1">
    <citation type="submission" date="2016-10" db="EMBL/GenBank/DDBJ databases">
        <authorList>
            <person name="de Groot N.N."/>
        </authorList>
    </citation>
    <scope>NUCLEOTIDE SEQUENCE [LARGE SCALE GENOMIC DNA]</scope>
    <source>
        <strain evidence="1 2">CPCC 201354</strain>
    </source>
</reference>
<gene>
    <name evidence="1" type="ORF">SAMN05421505_14222</name>
</gene>
<accession>A0A1G8JCB5</accession>
<dbReference type="EMBL" id="FNCN01000042">
    <property type="protein sequence ID" value="SDI28270.1"/>
    <property type="molecule type" value="Genomic_DNA"/>
</dbReference>
<dbReference type="Proteomes" id="UP000198923">
    <property type="component" value="Unassembled WGS sequence"/>
</dbReference>
<sequence>MVVHHHYPQGTDHAATLLSWPPTTIPRMTIPEVIPIAYEPDFHTDTVGHWDGGQFLGSVVAVFPDGYAHTDDWRSHKHWHAVLHTFDDEGRHLDTRIERTGTDADYRASVDAAHGLLKEWLDTLPGHHFGDIAIRPFHRELDGVLFGLVIETFEGVRHAELYPDNLGFYEPWDGTYDT</sequence>
<name>A0A1G8JCB5_9ACTN</name>
<dbReference type="GO" id="GO:0016829">
    <property type="term" value="F:lyase activity"/>
    <property type="evidence" value="ECO:0007669"/>
    <property type="project" value="UniProtKB-KW"/>
</dbReference>
<protein>
    <submittedName>
        <fullName evidence="1">Formate hydrogenlyase regulatory protein HycA</fullName>
    </submittedName>
</protein>
<keyword evidence="1" id="KW-0456">Lyase</keyword>
<dbReference type="AlphaFoldDB" id="A0A1G8JCB5"/>
<organism evidence="1 2">
    <name type="scientific">Sinosporangium album</name>
    <dbReference type="NCBI Taxonomy" id="504805"/>
    <lineage>
        <taxon>Bacteria</taxon>
        <taxon>Bacillati</taxon>
        <taxon>Actinomycetota</taxon>
        <taxon>Actinomycetes</taxon>
        <taxon>Streptosporangiales</taxon>
        <taxon>Streptosporangiaceae</taxon>
        <taxon>Sinosporangium</taxon>
    </lineage>
</organism>
<keyword evidence="2" id="KW-1185">Reference proteome</keyword>
<evidence type="ECO:0000313" key="1">
    <source>
        <dbReference type="EMBL" id="SDI28270.1"/>
    </source>
</evidence>
<proteinExistence type="predicted"/>
<dbReference type="STRING" id="504805.SAMN05421505_14222"/>
<evidence type="ECO:0000313" key="2">
    <source>
        <dbReference type="Proteomes" id="UP000198923"/>
    </source>
</evidence>